<reference evidence="1 2" key="1">
    <citation type="submission" date="2024-03" db="EMBL/GenBank/DDBJ databases">
        <title>A high-quality draft genome sequence of Diaporthe vaccinii, a causative agent of upright dieback and viscid rot disease in cranberry plants.</title>
        <authorList>
            <person name="Sarrasin M."/>
            <person name="Lang B.F."/>
            <person name="Burger G."/>
        </authorList>
    </citation>
    <scope>NUCLEOTIDE SEQUENCE [LARGE SCALE GENOMIC DNA]</scope>
    <source>
        <strain evidence="1 2">IS7</strain>
    </source>
</reference>
<protein>
    <submittedName>
        <fullName evidence="1">Uncharacterized protein</fullName>
    </submittedName>
</protein>
<dbReference type="EMBL" id="JBAWTH010000053">
    <property type="protein sequence ID" value="KAL2281951.1"/>
    <property type="molecule type" value="Genomic_DNA"/>
</dbReference>
<evidence type="ECO:0000313" key="2">
    <source>
        <dbReference type="Proteomes" id="UP001600888"/>
    </source>
</evidence>
<name>A0ABR4EI24_9PEZI</name>
<accession>A0ABR4EI24</accession>
<organism evidence="1 2">
    <name type="scientific">Diaporthe vaccinii</name>
    <dbReference type="NCBI Taxonomy" id="105482"/>
    <lineage>
        <taxon>Eukaryota</taxon>
        <taxon>Fungi</taxon>
        <taxon>Dikarya</taxon>
        <taxon>Ascomycota</taxon>
        <taxon>Pezizomycotina</taxon>
        <taxon>Sordariomycetes</taxon>
        <taxon>Sordariomycetidae</taxon>
        <taxon>Diaporthales</taxon>
        <taxon>Diaporthaceae</taxon>
        <taxon>Diaporthe</taxon>
        <taxon>Diaporthe eres species complex</taxon>
    </lineage>
</organism>
<evidence type="ECO:0000313" key="1">
    <source>
        <dbReference type="EMBL" id="KAL2281951.1"/>
    </source>
</evidence>
<proteinExistence type="predicted"/>
<keyword evidence="2" id="KW-1185">Reference proteome</keyword>
<gene>
    <name evidence="1" type="ORF">FJTKL_11222</name>
</gene>
<comment type="caution">
    <text evidence="1">The sequence shown here is derived from an EMBL/GenBank/DDBJ whole genome shotgun (WGS) entry which is preliminary data.</text>
</comment>
<dbReference type="Proteomes" id="UP001600888">
    <property type="component" value="Unassembled WGS sequence"/>
</dbReference>
<sequence>MSGKAYNFQNHKGSSLKKSYNAFRHLCCIVLRASRALRETAPGCFAIQTRWMRSIRRLPGIHRTMRGHQLWCQRDRLHKDFPRLRDLSRIWLSR</sequence>